<reference evidence="1" key="1">
    <citation type="submission" date="2018-05" db="EMBL/GenBank/DDBJ databases">
        <authorList>
            <person name="Lanie J.A."/>
            <person name="Ng W.-L."/>
            <person name="Kazmierczak K.M."/>
            <person name="Andrzejewski T.M."/>
            <person name="Davidsen T.M."/>
            <person name="Wayne K.J."/>
            <person name="Tettelin H."/>
            <person name="Glass J.I."/>
            <person name="Rusch D."/>
            <person name="Podicherti R."/>
            <person name="Tsui H.-C.T."/>
            <person name="Winkler M.E."/>
        </authorList>
    </citation>
    <scope>NUCLEOTIDE SEQUENCE</scope>
</reference>
<evidence type="ECO:0000313" key="1">
    <source>
        <dbReference type="EMBL" id="SVD14851.1"/>
    </source>
</evidence>
<dbReference type="AlphaFoldDB" id="A0A382T0T4"/>
<accession>A0A382T0T4</accession>
<gene>
    <name evidence="1" type="ORF">METZ01_LOCUS367705</name>
</gene>
<proteinExistence type="predicted"/>
<sequence>MKQQNGIDTILTKCEGYWWVEEL</sequence>
<protein>
    <submittedName>
        <fullName evidence="1">Uncharacterized protein</fullName>
    </submittedName>
</protein>
<organism evidence="1">
    <name type="scientific">marine metagenome</name>
    <dbReference type="NCBI Taxonomy" id="408172"/>
    <lineage>
        <taxon>unclassified sequences</taxon>
        <taxon>metagenomes</taxon>
        <taxon>ecological metagenomes</taxon>
    </lineage>
</organism>
<dbReference type="EMBL" id="UINC01132493">
    <property type="protein sequence ID" value="SVD14851.1"/>
    <property type="molecule type" value="Genomic_DNA"/>
</dbReference>
<name>A0A382T0T4_9ZZZZ</name>